<dbReference type="PANTHER" id="PTHR30055:SF151">
    <property type="entry name" value="TRANSCRIPTIONAL REGULATORY PROTEIN"/>
    <property type="match status" value="1"/>
</dbReference>
<protein>
    <submittedName>
        <fullName evidence="7">TetR family transcriptional regulator</fullName>
    </submittedName>
</protein>
<dbReference type="PROSITE" id="PS50977">
    <property type="entry name" value="HTH_TETR_2"/>
    <property type="match status" value="1"/>
</dbReference>
<organism evidence="7 8">
    <name type="scientific">Actinoallomurus iriomotensis</name>
    <dbReference type="NCBI Taxonomy" id="478107"/>
    <lineage>
        <taxon>Bacteria</taxon>
        <taxon>Bacillati</taxon>
        <taxon>Actinomycetota</taxon>
        <taxon>Actinomycetes</taxon>
        <taxon>Streptosporangiales</taxon>
        <taxon>Thermomonosporaceae</taxon>
        <taxon>Actinoallomurus</taxon>
    </lineage>
</organism>
<dbReference type="InterPro" id="IPR009057">
    <property type="entry name" value="Homeodomain-like_sf"/>
</dbReference>
<dbReference type="Proteomes" id="UP001165135">
    <property type="component" value="Unassembled WGS sequence"/>
</dbReference>
<evidence type="ECO:0000256" key="4">
    <source>
        <dbReference type="PROSITE-ProRule" id="PRU00335"/>
    </source>
</evidence>
<dbReference type="SUPFAM" id="SSF48498">
    <property type="entry name" value="Tetracyclin repressor-like, C-terminal domain"/>
    <property type="match status" value="1"/>
</dbReference>
<dbReference type="InterPro" id="IPR001647">
    <property type="entry name" value="HTH_TetR"/>
</dbReference>
<dbReference type="GO" id="GO:0003700">
    <property type="term" value="F:DNA-binding transcription factor activity"/>
    <property type="evidence" value="ECO:0007669"/>
    <property type="project" value="TreeGrafter"/>
</dbReference>
<proteinExistence type="predicted"/>
<evidence type="ECO:0000313" key="8">
    <source>
        <dbReference type="Proteomes" id="UP001165135"/>
    </source>
</evidence>
<evidence type="ECO:0000259" key="6">
    <source>
        <dbReference type="PROSITE" id="PS50977"/>
    </source>
</evidence>
<evidence type="ECO:0000256" key="2">
    <source>
        <dbReference type="ARBA" id="ARBA00023125"/>
    </source>
</evidence>
<keyword evidence="2 4" id="KW-0238">DNA-binding</keyword>
<dbReference type="RefSeq" id="WP_285623722.1">
    <property type="nucleotide sequence ID" value="NZ_BSTJ01000005.1"/>
</dbReference>
<dbReference type="Gene3D" id="1.10.357.10">
    <property type="entry name" value="Tetracycline Repressor, domain 2"/>
    <property type="match status" value="1"/>
</dbReference>
<keyword evidence="1" id="KW-0805">Transcription regulation</keyword>
<accession>A0A9W6RHT4</accession>
<evidence type="ECO:0000313" key="7">
    <source>
        <dbReference type="EMBL" id="GLY75993.1"/>
    </source>
</evidence>
<evidence type="ECO:0000256" key="3">
    <source>
        <dbReference type="ARBA" id="ARBA00023163"/>
    </source>
</evidence>
<dbReference type="Gene3D" id="1.10.10.60">
    <property type="entry name" value="Homeodomain-like"/>
    <property type="match status" value="1"/>
</dbReference>
<feature type="region of interest" description="Disordered" evidence="5">
    <location>
        <begin position="25"/>
        <end position="50"/>
    </location>
</feature>
<keyword evidence="3" id="KW-0804">Transcription</keyword>
<feature type="compositionally biased region" description="Basic and acidic residues" evidence="5">
    <location>
        <begin position="25"/>
        <end position="42"/>
    </location>
</feature>
<reference evidence="7" key="1">
    <citation type="submission" date="2023-03" db="EMBL/GenBank/DDBJ databases">
        <title>Actinoallomurus iriomotensis NBRC 103681.</title>
        <authorList>
            <person name="Ichikawa N."/>
            <person name="Sato H."/>
            <person name="Tonouchi N."/>
        </authorList>
    </citation>
    <scope>NUCLEOTIDE SEQUENCE</scope>
    <source>
        <strain evidence="7">NBRC 103681</strain>
    </source>
</reference>
<dbReference type="EMBL" id="BSTJ01000005">
    <property type="protein sequence ID" value="GLY75993.1"/>
    <property type="molecule type" value="Genomic_DNA"/>
</dbReference>
<dbReference type="Pfam" id="PF00440">
    <property type="entry name" value="TetR_N"/>
    <property type="match status" value="1"/>
</dbReference>
<evidence type="ECO:0000256" key="5">
    <source>
        <dbReference type="SAM" id="MobiDB-lite"/>
    </source>
</evidence>
<dbReference type="SUPFAM" id="SSF46689">
    <property type="entry name" value="Homeodomain-like"/>
    <property type="match status" value="1"/>
</dbReference>
<gene>
    <name evidence="7" type="ORF">Airi01_042600</name>
</gene>
<dbReference type="GO" id="GO:0000976">
    <property type="term" value="F:transcription cis-regulatory region binding"/>
    <property type="evidence" value="ECO:0007669"/>
    <property type="project" value="TreeGrafter"/>
</dbReference>
<feature type="DNA-binding region" description="H-T-H motif" evidence="4">
    <location>
        <begin position="73"/>
        <end position="92"/>
    </location>
</feature>
<dbReference type="GO" id="GO:0045892">
    <property type="term" value="P:negative regulation of DNA-templated transcription"/>
    <property type="evidence" value="ECO:0007669"/>
    <property type="project" value="InterPro"/>
</dbReference>
<dbReference type="InterPro" id="IPR050109">
    <property type="entry name" value="HTH-type_TetR-like_transc_reg"/>
</dbReference>
<evidence type="ECO:0000256" key="1">
    <source>
        <dbReference type="ARBA" id="ARBA00023015"/>
    </source>
</evidence>
<feature type="domain" description="HTH tetR-type" evidence="6">
    <location>
        <begin position="50"/>
        <end position="110"/>
    </location>
</feature>
<comment type="caution">
    <text evidence="7">The sequence shown here is derived from an EMBL/GenBank/DDBJ whole genome shotgun (WGS) entry which is preliminary data.</text>
</comment>
<sequence>MTDAANPADDERMRRFREKIAEFEEERAQGRRKPTLWERIEGPGRGPRPALTHEQIARAAVEIADAEGLSAVSMRRLAERLGVATMGLYRYVTGKDEVYELMLDAVLAEIDLPDGGWREVADGYARQFRALSLRHPWTIQAFARVPASLSPNSVALTERALTSIEGLGLDVDTMMAAFGAVTSFARGAVFAEVAQREVLERKGWESEDDVRLAYAPWVRWMLDSGRYPALGRYILEGSNQDDADWQFEFGLTCVLDGISARLGI</sequence>
<name>A0A9W6RHT4_9ACTN</name>
<dbReference type="AlphaFoldDB" id="A0A9W6RHT4"/>
<dbReference type="InterPro" id="IPR004111">
    <property type="entry name" value="Repressor_TetR_C"/>
</dbReference>
<dbReference type="Pfam" id="PF02909">
    <property type="entry name" value="TetR_C_1"/>
    <property type="match status" value="1"/>
</dbReference>
<dbReference type="PANTHER" id="PTHR30055">
    <property type="entry name" value="HTH-TYPE TRANSCRIPTIONAL REGULATOR RUTR"/>
    <property type="match status" value="1"/>
</dbReference>
<dbReference type="InterPro" id="IPR036271">
    <property type="entry name" value="Tet_transcr_reg_TetR-rel_C_sf"/>
</dbReference>